<accession>A0A0F9AZ36</accession>
<dbReference type="Gene3D" id="3.40.50.300">
    <property type="entry name" value="P-loop containing nucleotide triphosphate hydrolases"/>
    <property type="match status" value="1"/>
</dbReference>
<organism evidence="1">
    <name type="scientific">marine sediment metagenome</name>
    <dbReference type="NCBI Taxonomy" id="412755"/>
    <lineage>
        <taxon>unclassified sequences</taxon>
        <taxon>metagenomes</taxon>
        <taxon>ecological metagenomes</taxon>
    </lineage>
</organism>
<comment type="caution">
    <text evidence="1">The sequence shown here is derived from an EMBL/GenBank/DDBJ whole genome shotgun (WGS) entry which is preliminary data.</text>
</comment>
<dbReference type="InterPro" id="IPR027417">
    <property type="entry name" value="P-loop_NTPase"/>
</dbReference>
<sequence length="183" mass="21171">MAKISRAEIENWIRVVADGEFHYKDILGLRFVLSPEEDTNLRKVMYDFCHRPKPICESLGRGNYRLIDDLPEPEDWQSVDSTKDFPIVLPFDLRKYVWVDPGTHIIVAGSKDSGKTGFLMRIVAMNMLGVNTVFLCNMEGGKSQLKRRFDAMDIAIPNPPPFKTWVRTENFHDFMKEPDTLYV</sequence>
<dbReference type="EMBL" id="LAZR01054869">
    <property type="protein sequence ID" value="KKK77616.1"/>
    <property type="molecule type" value="Genomic_DNA"/>
</dbReference>
<gene>
    <name evidence="1" type="ORF">LCGC14_2851810</name>
</gene>
<proteinExistence type="predicted"/>
<dbReference type="AlphaFoldDB" id="A0A0F9AZ36"/>
<reference evidence="1" key="1">
    <citation type="journal article" date="2015" name="Nature">
        <title>Complex archaea that bridge the gap between prokaryotes and eukaryotes.</title>
        <authorList>
            <person name="Spang A."/>
            <person name="Saw J.H."/>
            <person name="Jorgensen S.L."/>
            <person name="Zaremba-Niedzwiedzka K."/>
            <person name="Martijn J."/>
            <person name="Lind A.E."/>
            <person name="van Eijk R."/>
            <person name="Schleper C."/>
            <person name="Guy L."/>
            <person name="Ettema T.J."/>
        </authorList>
    </citation>
    <scope>NUCLEOTIDE SEQUENCE</scope>
</reference>
<feature type="non-terminal residue" evidence="1">
    <location>
        <position position="183"/>
    </location>
</feature>
<protein>
    <submittedName>
        <fullName evidence="1">Uncharacterized protein</fullName>
    </submittedName>
</protein>
<name>A0A0F9AZ36_9ZZZZ</name>
<evidence type="ECO:0000313" key="1">
    <source>
        <dbReference type="EMBL" id="KKK77616.1"/>
    </source>
</evidence>